<evidence type="ECO:0000256" key="1">
    <source>
        <dbReference type="ARBA" id="ARBA00022801"/>
    </source>
</evidence>
<accession>A0ABW4WS60</accession>
<dbReference type="SUPFAM" id="SSF49785">
    <property type="entry name" value="Galactose-binding domain-like"/>
    <property type="match status" value="1"/>
</dbReference>
<dbReference type="SUPFAM" id="SSF53474">
    <property type="entry name" value="alpha/beta-Hydrolases"/>
    <property type="match status" value="1"/>
</dbReference>
<feature type="region of interest" description="Disordered" evidence="2">
    <location>
        <begin position="409"/>
        <end position="444"/>
    </location>
</feature>
<dbReference type="Pfam" id="PF08530">
    <property type="entry name" value="PepX_C"/>
    <property type="match status" value="1"/>
</dbReference>
<dbReference type="EMBL" id="JBHUGY010000075">
    <property type="protein sequence ID" value="MFD2058439.1"/>
    <property type="molecule type" value="Genomic_DNA"/>
</dbReference>
<evidence type="ECO:0000313" key="4">
    <source>
        <dbReference type="EMBL" id="MFD2058439.1"/>
    </source>
</evidence>
<dbReference type="NCBIfam" id="TIGR00976">
    <property type="entry name" value="CocE_NonD"/>
    <property type="match status" value="1"/>
</dbReference>
<reference evidence="5" key="1">
    <citation type="journal article" date="2019" name="Int. J. Syst. Evol. Microbiol.">
        <title>The Global Catalogue of Microorganisms (GCM) 10K type strain sequencing project: providing services to taxonomists for standard genome sequencing and annotation.</title>
        <authorList>
            <consortium name="The Broad Institute Genomics Platform"/>
            <consortium name="The Broad Institute Genome Sequencing Center for Infectious Disease"/>
            <person name="Wu L."/>
            <person name="Ma J."/>
        </authorList>
    </citation>
    <scope>NUCLEOTIDE SEQUENCE [LARGE SCALE GENOMIC DNA]</scope>
    <source>
        <strain evidence="5">CGMCC 1.16226</strain>
    </source>
</reference>
<dbReference type="Proteomes" id="UP001597349">
    <property type="component" value="Unassembled WGS sequence"/>
</dbReference>
<keyword evidence="1 4" id="KW-0378">Hydrolase</keyword>
<dbReference type="InterPro" id="IPR008979">
    <property type="entry name" value="Galactose-bd-like_sf"/>
</dbReference>
<proteinExistence type="predicted"/>
<sequence length="607" mass="67434">MNGKSDPLTVAPPQTSPSGRGQENDPGSFWNNDRSILMPFPQPLHEVDVSEDVRIPMSDGIGLYADIYRPNGMRGPLPTILIRTQYDKAPYRQRGLNTRPGVAYMFAGQGFAVVAQDIRGRHRSEGVFHIAESDVDDGYDTVAWIASQPWSNGKVGGFGCSALGITQVMMSQRRPPALAAIIPQAPAGSARNNPFDTMRNGVPRIGWTFQWFRESANQGPQILNAIDYGDFLDTLPLADMAERAGGAPNDWCDWVTHEPGDPYWRRLPFFDETSRPDVPALWVNSWHDDSPGETLELFNAFKIQSASEQARRNQFAIISPTTHCQCEQARTPHIVGDRDLGDVRQDYWSIYLHWFDHWLNNRPGDLNIPPIQYYLMGANRWKSADSWPLPGTRLVPYYFSSGGRANTSNGDGRLSVEGANGPADHFNYDPANPTPGTQWSGFDERETDLRPDRLVYTSEPLRSGIEVTGPLRACLYVSSSALDTDFVVTLSDVYPDGRVYSLATGIARARYREAYTAATCFGEDYSRPSLLTPGNIYRIEVKVGATGNWFGPGHRIRVQVASSHFPTYARNLNTGGNNATETAMVVAENHVHHDSSYPSHIILPIVP</sequence>
<dbReference type="GO" id="GO:0016787">
    <property type="term" value="F:hydrolase activity"/>
    <property type="evidence" value="ECO:0007669"/>
    <property type="project" value="UniProtKB-KW"/>
</dbReference>
<evidence type="ECO:0000259" key="3">
    <source>
        <dbReference type="SMART" id="SM00939"/>
    </source>
</evidence>
<keyword evidence="5" id="KW-1185">Reference proteome</keyword>
<feature type="domain" description="Xaa-Pro dipeptidyl-peptidase C-terminal" evidence="3">
    <location>
        <begin position="352"/>
        <end position="602"/>
    </location>
</feature>
<dbReference type="Gene3D" id="3.40.50.1820">
    <property type="entry name" value="alpha/beta hydrolase"/>
    <property type="match status" value="1"/>
</dbReference>
<name>A0ABW4WS60_9HYPH</name>
<organism evidence="4 5">
    <name type="scientific">Mesorhizobium calcicola</name>
    <dbReference type="NCBI Taxonomy" id="1300310"/>
    <lineage>
        <taxon>Bacteria</taxon>
        <taxon>Pseudomonadati</taxon>
        <taxon>Pseudomonadota</taxon>
        <taxon>Alphaproteobacteria</taxon>
        <taxon>Hyphomicrobiales</taxon>
        <taxon>Phyllobacteriaceae</taxon>
        <taxon>Mesorhizobium</taxon>
    </lineage>
</organism>
<evidence type="ECO:0000313" key="5">
    <source>
        <dbReference type="Proteomes" id="UP001597349"/>
    </source>
</evidence>
<protein>
    <submittedName>
        <fullName evidence="4">CocE/NonD family hydrolase</fullName>
    </submittedName>
</protein>
<gene>
    <name evidence="4" type="ORF">ACFSQT_36750</name>
</gene>
<evidence type="ECO:0000256" key="2">
    <source>
        <dbReference type="SAM" id="MobiDB-lite"/>
    </source>
</evidence>
<comment type="caution">
    <text evidence="4">The sequence shown here is derived from an EMBL/GenBank/DDBJ whole genome shotgun (WGS) entry which is preliminary data.</text>
</comment>
<dbReference type="InterPro" id="IPR029058">
    <property type="entry name" value="AB_hydrolase_fold"/>
</dbReference>
<dbReference type="InterPro" id="IPR005674">
    <property type="entry name" value="CocE/Ser_esterase"/>
</dbReference>
<dbReference type="SMART" id="SM00939">
    <property type="entry name" value="PepX_C"/>
    <property type="match status" value="1"/>
</dbReference>
<dbReference type="InterPro" id="IPR013736">
    <property type="entry name" value="Xaa-Pro_dipept_C"/>
</dbReference>
<dbReference type="RefSeq" id="WP_379026923.1">
    <property type="nucleotide sequence ID" value="NZ_JBHUGY010000075.1"/>
</dbReference>
<dbReference type="Gene3D" id="1.10.3020.10">
    <property type="entry name" value="alpha-amino acid ester hydrolase ( Helical cap domain)"/>
    <property type="match status" value="1"/>
</dbReference>
<dbReference type="Pfam" id="PF02129">
    <property type="entry name" value="Peptidase_S15"/>
    <property type="match status" value="1"/>
</dbReference>
<dbReference type="Gene3D" id="2.60.120.260">
    <property type="entry name" value="Galactose-binding domain-like"/>
    <property type="match status" value="1"/>
</dbReference>
<dbReference type="InterPro" id="IPR000383">
    <property type="entry name" value="Xaa-Pro-like_dom"/>
</dbReference>
<feature type="region of interest" description="Disordered" evidence="2">
    <location>
        <begin position="1"/>
        <end position="34"/>
    </location>
</feature>
<feature type="compositionally biased region" description="Polar residues" evidence="2">
    <location>
        <begin position="12"/>
        <end position="21"/>
    </location>
</feature>